<dbReference type="InterPro" id="IPR016181">
    <property type="entry name" value="Acyl_CoA_acyltransferase"/>
</dbReference>
<dbReference type="SUPFAM" id="SSF55729">
    <property type="entry name" value="Acyl-CoA N-acyltransferases (Nat)"/>
    <property type="match status" value="1"/>
</dbReference>
<sequence length="166" mass="19132">MRETPRLEIRQLVVDDAPFIQTLLTSPSWMEFIGDRGVKNEADARWYIRDVQQANYEKYGFGLYLIYEKALLQPIGLCGLLQRDFLDAPDMGFALLDEYAGKGYAREAAEAVLDFARSKGYSRLYAFTIQHNPRSQGLLGRLGFSHTRTMPSPDGRHEFWVFERTL</sequence>
<accession>A0A1S2VTS8</accession>
<dbReference type="PROSITE" id="PS51186">
    <property type="entry name" value="GNAT"/>
    <property type="match status" value="1"/>
</dbReference>
<organism evidence="2 3">
    <name type="scientific">Arsenicibacter rosenii</name>
    <dbReference type="NCBI Taxonomy" id="1750698"/>
    <lineage>
        <taxon>Bacteria</taxon>
        <taxon>Pseudomonadati</taxon>
        <taxon>Bacteroidota</taxon>
        <taxon>Cytophagia</taxon>
        <taxon>Cytophagales</taxon>
        <taxon>Spirosomataceae</taxon>
        <taxon>Arsenicibacter</taxon>
    </lineage>
</organism>
<feature type="domain" description="N-acetyltransferase" evidence="1">
    <location>
        <begin position="7"/>
        <end position="166"/>
    </location>
</feature>
<dbReference type="InterPro" id="IPR000182">
    <property type="entry name" value="GNAT_dom"/>
</dbReference>
<dbReference type="Gene3D" id="3.40.630.30">
    <property type="match status" value="1"/>
</dbReference>
<dbReference type="PANTHER" id="PTHR43792:SF1">
    <property type="entry name" value="N-ACETYLTRANSFERASE DOMAIN-CONTAINING PROTEIN"/>
    <property type="match status" value="1"/>
</dbReference>
<keyword evidence="3" id="KW-1185">Reference proteome</keyword>
<dbReference type="GO" id="GO:0016747">
    <property type="term" value="F:acyltransferase activity, transferring groups other than amino-acyl groups"/>
    <property type="evidence" value="ECO:0007669"/>
    <property type="project" value="InterPro"/>
</dbReference>
<dbReference type="PANTHER" id="PTHR43792">
    <property type="entry name" value="GNAT FAMILY, PUTATIVE (AFU_ORTHOLOGUE AFUA_3G00765)-RELATED-RELATED"/>
    <property type="match status" value="1"/>
</dbReference>
<comment type="caution">
    <text evidence="2">The sequence shown here is derived from an EMBL/GenBank/DDBJ whole genome shotgun (WGS) entry which is preliminary data.</text>
</comment>
<evidence type="ECO:0000313" key="3">
    <source>
        <dbReference type="Proteomes" id="UP000181790"/>
    </source>
</evidence>
<dbReference type="AlphaFoldDB" id="A0A1S2VTS8"/>
<dbReference type="Pfam" id="PF13302">
    <property type="entry name" value="Acetyltransf_3"/>
    <property type="match status" value="1"/>
</dbReference>
<name>A0A1S2VTS8_9BACT</name>
<dbReference type="Proteomes" id="UP000181790">
    <property type="component" value="Unassembled WGS sequence"/>
</dbReference>
<proteinExistence type="predicted"/>
<evidence type="ECO:0000313" key="2">
    <source>
        <dbReference type="EMBL" id="OIN61308.1"/>
    </source>
</evidence>
<protein>
    <recommendedName>
        <fullName evidence="1">N-acetyltransferase domain-containing protein</fullName>
    </recommendedName>
</protein>
<gene>
    <name evidence="2" type="ORF">BLX24_03315</name>
</gene>
<dbReference type="InterPro" id="IPR051531">
    <property type="entry name" value="N-acetyltransferase"/>
</dbReference>
<evidence type="ECO:0000259" key="1">
    <source>
        <dbReference type="PROSITE" id="PS51186"/>
    </source>
</evidence>
<dbReference type="EMBL" id="MORL01000001">
    <property type="protein sequence ID" value="OIN61308.1"/>
    <property type="molecule type" value="Genomic_DNA"/>
</dbReference>
<reference evidence="2 3" key="1">
    <citation type="submission" date="2016-10" db="EMBL/GenBank/DDBJ databases">
        <title>Arsenicibacter rosenii gen. nov., sp. nov., an efficient arsenic-methylating bacterium isolated from an arsenic-contaminated paddy soil.</title>
        <authorList>
            <person name="Huang K."/>
        </authorList>
    </citation>
    <scope>NUCLEOTIDE SEQUENCE [LARGE SCALE GENOMIC DNA]</scope>
    <source>
        <strain evidence="2 3">SM-1</strain>
    </source>
</reference>